<keyword evidence="4" id="KW-1185">Reference proteome</keyword>
<feature type="compositionally biased region" description="Low complexity" evidence="1">
    <location>
        <begin position="71"/>
        <end position="81"/>
    </location>
</feature>
<keyword evidence="2" id="KW-0732">Signal</keyword>
<sequence length="124" mass="13611">MNLFSINLFVVTLLCVSLSVIAVPVPLDVLDDVVGAANSMLESDVYTTWSYDKLNSLFTSTTDGDYDEETPSTTEVESSEELTVPIPDYSTTETISSEEQITPTPEFSTIEDATTDIIPRCPHH</sequence>
<name>A0A2G5B712_COERN</name>
<dbReference type="EMBL" id="KZ303512">
    <property type="protein sequence ID" value="PIA14816.1"/>
    <property type="molecule type" value="Genomic_DNA"/>
</dbReference>
<organism evidence="3 4">
    <name type="scientific">Coemansia reversa (strain ATCC 12441 / NRRL 1564)</name>
    <dbReference type="NCBI Taxonomy" id="763665"/>
    <lineage>
        <taxon>Eukaryota</taxon>
        <taxon>Fungi</taxon>
        <taxon>Fungi incertae sedis</taxon>
        <taxon>Zoopagomycota</taxon>
        <taxon>Kickxellomycotina</taxon>
        <taxon>Kickxellomycetes</taxon>
        <taxon>Kickxellales</taxon>
        <taxon>Kickxellaceae</taxon>
        <taxon>Coemansia</taxon>
    </lineage>
</organism>
<dbReference type="Proteomes" id="UP000242474">
    <property type="component" value="Unassembled WGS sequence"/>
</dbReference>
<gene>
    <name evidence="3" type="ORF">COEREDRAFT_88346</name>
</gene>
<feature type="signal peptide" evidence="2">
    <location>
        <begin position="1"/>
        <end position="22"/>
    </location>
</feature>
<reference evidence="3 4" key="1">
    <citation type="journal article" date="2015" name="Genome Biol. Evol.">
        <title>Phylogenomic analyses indicate that early fungi evolved digesting cell walls of algal ancestors of land plants.</title>
        <authorList>
            <person name="Chang Y."/>
            <person name="Wang S."/>
            <person name="Sekimoto S."/>
            <person name="Aerts A.L."/>
            <person name="Choi C."/>
            <person name="Clum A."/>
            <person name="LaButti K.M."/>
            <person name="Lindquist E.A."/>
            <person name="Yee Ngan C."/>
            <person name="Ohm R.A."/>
            <person name="Salamov A.A."/>
            <person name="Grigoriev I.V."/>
            <person name="Spatafora J.W."/>
            <person name="Berbee M.L."/>
        </authorList>
    </citation>
    <scope>NUCLEOTIDE SEQUENCE [LARGE SCALE GENOMIC DNA]</scope>
    <source>
        <strain evidence="3 4">NRRL 1564</strain>
    </source>
</reference>
<dbReference type="AlphaFoldDB" id="A0A2G5B712"/>
<proteinExistence type="predicted"/>
<feature type="region of interest" description="Disordered" evidence="1">
    <location>
        <begin position="62"/>
        <end position="81"/>
    </location>
</feature>
<accession>A0A2G5B712</accession>
<feature type="chain" id="PRO_5013848444" evidence="2">
    <location>
        <begin position="23"/>
        <end position="124"/>
    </location>
</feature>
<evidence type="ECO:0000313" key="3">
    <source>
        <dbReference type="EMBL" id="PIA14816.1"/>
    </source>
</evidence>
<evidence type="ECO:0000256" key="2">
    <source>
        <dbReference type="SAM" id="SignalP"/>
    </source>
</evidence>
<evidence type="ECO:0000256" key="1">
    <source>
        <dbReference type="SAM" id="MobiDB-lite"/>
    </source>
</evidence>
<evidence type="ECO:0000313" key="4">
    <source>
        <dbReference type="Proteomes" id="UP000242474"/>
    </source>
</evidence>
<protein>
    <submittedName>
        <fullName evidence="3">Uncharacterized protein</fullName>
    </submittedName>
</protein>